<protein>
    <submittedName>
        <fullName evidence="1">Uncharacterized protein</fullName>
    </submittedName>
</protein>
<accession>A0ABR2H650</accession>
<reference evidence="1 2" key="1">
    <citation type="submission" date="2024-04" db="EMBL/GenBank/DDBJ databases">
        <title>Tritrichomonas musculus Genome.</title>
        <authorList>
            <person name="Alves-Ferreira E."/>
            <person name="Grigg M."/>
            <person name="Lorenzi H."/>
            <person name="Galac M."/>
        </authorList>
    </citation>
    <scope>NUCLEOTIDE SEQUENCE [LARGE SCALE GENOMIC DNA]</scope>
    <source>
        <strain evidence="1 2">EAF2021</strain>
    </source>
</reference>
<proteinExistence type="predicted"/>
<organism evidence="1 2">
    <name type="scientific">Tritrichomonas musculus</name>
    <dbReference type="NCBI Taxonomy" id="1915356"/>
    <lineage>
        <taxon>Eukaryota</taxon>
        <taxon>Metamonada</taxon>
        <taxon>Parabasalia</taxon>
        <taxon>Tritrichomonadida</taxon>
        <taxon>Tritrichomonadidae</taxon>
        <taxon>Tritrichomonas</taxon>
    </lineage>
</organism>
<evidence type="ECO:0000313" key="2">
    <source>
        <dbReference type="Proteomes" id="UP001470230"/>
    </source>
</evidence>
<dbReference type="EMBL" id="JAPFFF010000040">
    <property type="protein sequence ID" value="KAK8841665.1"/>
    <property type="molecule type" value="Genomic_DNA"/>
</dbReference>
<comment type="caution">
    <text evidence="1">The sequence shown here is derived from an EMBL/GenBank/DDBJ whole genome shotgun (WGS) entry which is preliminary data.</text>
</comment>
<dbReference type="Gene3D" id="2.60.120.200">
    <property type="match status" value="1"/>
</dbReference>
<dbReference type="InterPro" id="IPR013320">
    <property type="entry name" value="ConA-like_dom_sf"/>
</dbReference>
<evidence type="ECO:0000313" key="1">
    <source>
        <dbReference type="EMBL" id="KAK8841665.1"/>
    </source>
</evidence>
<name>A0ABR2H650_9EUKA</name>
<dbReference type="SUPFAM" id="SSF49899">
    <property type="entry name" value="Concanavalin A-like lectins/glucanases"/>
    <property type="match status" value="1"/>
</dbReference>
<sequence length="172" mass="19879">MTEIGRESDRDKWINVFYVQRNKEGKLYIDGDLVCKNDQFPTFSTIFKDALQFNWLCRPPFINDSSLQDTLITDFRVYSRALDDFEVKSLASVTTNLDHEFAYGTPGDFSSLKKEIESDQNYIKKGLSLRLLQNALDEVHDEVNLAKKAVAEVKISQKIIEKLIKKMKDAMK</sequence>
<keyword evidence="2" id="KW-1185">Reference proteome</keyword>
<dbReference type="Proteomes" id="UP001470230">
    <property type="component" value="Unassembled WGS sequence"/>
</dbReference>
<gene>
    <name evidence="1" type="ORF">M9Y10_026605</name>
</gene>